<feature type="transmembrane region" description="Helical" evidence="1">
    <location>
        <begin position="63"/>
        <end position="86"/>
    </location>
</feature>
<evidence type="ECO:0000313" key="2">
    <source>
        <dbReference type="EMBL" id="QDT00992.1"/>
    </source>
</evidence>
<keyword evidence="1" id="KW-1133">Transmembrane helix</keyword>
<dbReference type="EMBL" id="CP036263">
    <property type="protein sequence ID" value="QDT00992.1"/>
    <property type="molecule type" value="Genomic_DNA"/>
</dbReference>
<proteinExistence type="predicted"/>
<feature type="transmembrane region" description="Helical" evidence="1">
    <location>
        <begin position="107"/>
        <end position="127"/>
    </location>
</feature>
<accession>A0A517N1H9</accession>
<organism evidence="2 3">
    <name type="scientific">Adhaeretor mobilis</name>
    <dbReference type="NCBI Taxonomy" id="1930276"/>
    <lineage>
        <taxon>Bacteria</taxon>
        <taxon>Pseudomonadati</taxon>
        <taxon>Planctomycetota</taxon>
        <taxon>Planctomycetia</taxon>
        <taxon>Pirellulales</taxon>
        <taxon>Lacipirellulaceae</taxon>
        <taxon>Adhaeretor</taxon>
    </lineage>
</organism>
<keyword evidence="1" id="KW-0472">Membrane</keyword>
<dbReference type="Proteomes" id="UP000319852">
    <property type="component" value="Chromosome"/>
</dbReference>
<dbReference type="OrthoDB" id="267952at2"/>
<sequence length="169" mass="19345">MFYVCILLFFVFFAGIAMTIGEGLWSNTVNLLCLLISIPTGYIVGVPFGIWGFEQADTSDGNFWYFIFAGYWLSFFVSMLVLRVLCDKASRVRMRFIPQFEMVAGPLMGLFVAVLFTSWLTFTIVYGPRQAGVWDTSKMADWEKSTIQYFNAPAYNLVLAFEDDVKKFK</sequence>
<protein>
    <submittedName>
        <fullName evidence="2">Uncharacterized protein</fullName>
    </submittedName>
</protein>
<evidence type="ECO:0000256" key="1">
    <source>
        <dbReference type="SAM" id="Phobius"/>
    </source>
</evidence>
<reference evidence="2 3" key="1">
    <citation type="submission" date="2019-02" db="EMBL/GenBank/DDBJ databases">
        <title>Deep-cultivation of Planctomycetes and their phenomic and genomic characterization uncovers novel biology.</title>
        <authorList>
            <person name="Wiegand S."/>
            <person name="Jogler M."/>
            <person name="Boedeker C."/>
            <person name="Pinto D."/>
            <person name="Vollmers J."/>
            <person name="Rivas-Marin E."/>
            <person name="Kohn T."/>
            <person name="Peeters S.H."/>
            <person name="Heuer A."/>
            <person name="Rast P."/>
            <person name="Oberbeckmann S."/>
            <person name="Bunk B."/>
            <person name="Jeske O."/>
            <person name="Meyerdierks A."/>
            <person name="Storesund J.E."/>
            <person name="Kallscheuer N."/>
            <person name="Luecker S."/>
            <person name="Lage O.M."/>
            <person name="Pohl T."/>
            <person name="Merkel B.J."/>
            <person name="Hornburger P."/>
            <person name="Mueller R.-W."/>
            <person name="Bruemmer F."/>
            <person name="Labrenz M."/>
            <person name="Spormann A.M."/>
            <person name="Op den Camp H."/>
            <person name="Overmann J."/>
            <person name="Amann R."/>
            <person name="Jetten M.S.M."/>
            <person name="Mascher T."/>
            <person name="Medema M.H."/>
            <person name="Devos D.P."/>
            <person name="Kaster A.-K."/>
            <person name="Ovreas L."/>
            <person name="Rohde M."/>
            <person name="Galperin M.Y."/>
            <person name="Jogler C."/>
        </authorList>
    </citation>
    <scope>NUCLEOTIDE SEQUENCE [LARGE SCALE GENOMIC DNA]</scope>
    <source>
        <strain evidence="2 3">HG15A2</strain>
    </source>
</reference>
<keyword evidence="3" id="KW-1185">Reference proteome</keyword>
<dbReference type="RefSeq" id="WP_145062867.1">
    <property type="nucleotide sequence ID" value="NZ_CP036263.1"/>
</dbReference>
<keyword evidence="1" id="KW-0812">Transmembrane</keyword>
<feature type="transmembrane region" description="Helical" evidence="1">
    <location>
        <begin position="6"/>
        <end position="25"/>
    </location>
</feature>
<evidence type="ECO:0000313" key="3">
    <source>
        <dbReference type="Proteomes" id="UP000319852"/>
    </source>
</evidence>
<gene>
    <name evidence="2" type="ORF">HG15A2_43340</name>
</gene>
<dbReference type="AlphaFoldDB" id="A0A517N1H9"/>
<dbReference type="KEGG" id="amob:HG15A2_43340"/>
<name>A0A517N1H9_9BACT</name>
<feature type="transmembrane region" description="Helical" evidence="1">
    <location>
        <begin position="32"/>
        <end position="51"/>
    </location>
</feature>